<comment type="caution">
    <text evidence="2">The sequence shown here is derived from an EMBL/GenBank/DDBJ whole genome shotgun (WGS) entry which is preliminary data.</text>
</comment>
<organism evidence="2 3">
    <name type="scientific">Dispira parvispora</name>
    <dbReference type="NCBI Taxonomy" id="1520584"/>
    <lineage>
        <taxon>Eukaryota</taxon>
        <taxon>Fungi</taxon>
        <taxon>Fungi incertae sedis</taxon>
        <taxon>Zoopagomycota</taxon>
        <taxon>Kickxellomycotina</taxon>
        <taxon>Dimargaritomycetes</taxon>
        <taxon>Dimargaritales</taxon>
        <taxon>Dimargaritaceae</taxon>
        <taxon>Dispira</taxon>
    </lineage>
</organism>
<accession>A0A9W8E395</accession>
<evidence type="ECO:0000313" key="2">
    <source>
        <dbReference type="EMBL" id="KAJ1948036.1"/>
    </source>
</evidence>
<protein>
    <submittedName>
        <fullName evidence="2">Uncharacterized protein</fullName>
    </submittedName>
</protein>
<dbReference type="AlphaFoldDB" id="A0A9W8E395"/>
<sequence>MNPALAMSMGWTNPNVTLSQNVGMTMANATPNMNPMMMMGMNKPMGPTATNTPDSMSGTVPSNAAMLNQMGFMMNGNLAGSAPPGNQTMGLNPMGMMNTGMSVVNNNSGGGTVGANNLNSGSNLPNGTGPNA</sequence>
<proteinExistence type="predicted"/>
<name>A0A9W8E395_9FUNG</name>
<keyword evidence="3" id="KW-1185">Reference proteome</keyword>
<reference evidence="2" key="1">
    <citation type="submission" date="2022-07" db="EMBL/GenBank/DDBJ databases">
        <title>Phylogenomic reconstructions and comparative analyses of Kickxellomycotina fungi.</title>
        <authorList>
            <person name="Reynolds N.K."/>
            <person name="Stajich J.E."/>
            <person name="Barry K."/>
            <person name="Grigoriev I.V."/>
            <person name="Crous P."/>
            <person name="Smith M.E."/>
        </authorList>
    </citation>
    <scope>NUCLEOTIDE SEQUENCE</scope>
    <source>
        <strain evidence="2">RSA 1196</strain>
    </source>
</reference>
<dbReference type="EMBL" id="JANBPY010004452">
    <property type="protein sequence ID" value="KAJ1948036.1"/>
    <property type="molecule type" value="Genomic_DNA"/>
</dbReference>
<feature type="region of interest" description="Disordered" evidence="1">
    <location>
        <begin position="107"/>
        <end position="132"/>
    </location>
</feature>
<evidence type="ECO:0000256" key="1">
    <source>
        <dbReference type="SAM" id="MobiDB-lite"/>
    </source>
</evidence>
<gene>
    <name evidence="2" type="ORF">IWQ62_006955</name>
</gene>
<feature type="compositionally biased region" description="Low complexity" evidence="1">
    <location>
        <begin position="114"/>
        <end position="132"/>
    </location>
</feature>
<dbReference type="Proteomes" id="UP001150925">
    <property type="component" value="Unassembled WGS sequence"/>
</dbReference>
<evidence type="ECO:0000313" key="3">
    <source>
        <dbReference type="Proteomes" id="UP001150925"/>
    </source>
</evidence>